<comment type="function">
    <text evidence="8">Component of the MICOS complex, a large protein complex of the mitochondrial inner membrane that plays crucial roles in the maintenance of crista junctions, inner membrane architecture, and formation of contact sites to the outer membrane.</text>
</comment>
<dbReference type="GO" id="GO:0061617">
    <property type="term" value="C:MICOS complex"/>
    <property type="evidence" value="ECO:0007669"/>
    <property type="project" value="UniProtKB-UniRule"/>
</dbReference>
<gene>
    <name evidence="10" type="primary">Dwil\GK17742</name>
    <name evidence="10" type="ORF">Dwil_GK17742</name>
</gene>
<dbReference type="KEGG" id="dwi:6646014"/>
<keyword evidence="11" id="KW-1185">Reference proteome</keyword>
<evidence type="ECO:0000313" key="10">
    <source>
        <dbReference type="EMBL" id="EDW79945.1"/>
    </source>
</evidence>
<evidence type="ECO:0000256" key="4">
    <source>
        <dbReference type="ARBA" id="ARBA00022792"/>
    </source>
</evidence>
<dbReference type="eggNOG" id="ENOG502S7FS">
    <property type="taxonomic scope" value="Eukaryota"/>
</dbReference>
<dbReference type="OrthoDB" id="5948578at2759"/>
<keyword evidence="3" id="KW-0812">Transmembrane</keyword>
<dbReference type="InterPro" id="IPR026769">
    <property type="entry name" value="Mic13"/>
</dbReference>
<comment type="subcellular location">
    <subcellularLocation>
        <location evidence="1 8">Mitochondrion inner membrane</location>
        <topology evidence="1 8">Single-pass membrane protein</topology>
    </subcellularLocation>
</comment>
<dbReference type="EMBL" id="CH964154">
    <property type="protein sequence ID" value="EDW79945.1"/>
    <property type="molecule type" value="Genomic_DNA"/>
</dbReference>
<evidence type="ECO:0000256" key="8">
    <source>
        <dbReference type="RuleBase" id="RU363009"/>
    </source>
</evidence>
<dbReference type="PhylomeDB" id="B4N6F6"/>
<proteinExistence type="inferred from homology"/>
<accession>B4N6F6</accession>
<comment type="subunit">
    <text evidence="8">Component of the mitochondrial contact site and cristae organizing system (MICOS) complex.</text>
</comment>
<dbReference type="Proteomes" id="UP000007798">
    <property type="component" value="Unassembled WGS sequence"/>
</dbReference>
<feature type="compositionally biased region" description="Polar residues" evidence="9">
    <location>
        <begin position="115"/>
        <end position="128"/>
    </location>
</feature>
<evidence type="ECO:0000256" key="1">
    <source>
        <dbReference type="ARBA" id="ARBA00004434"/>
    </source>
</evidence>
<evidence type="ECO:0000256" key="9">
    <source>
        <dbReference type="SAM" id="MobiDB-lite"/>
    </source>
</evidence>
<dbReference type="STRING" id="7260.B4N6F6"/>
<evidence type="ECO:0000256" key="3">
    <source>
        <dbReference type="ARBA" id="ARBA00022692"/>
    </source>
</evidence>
<evidence type="ECO:0000313" key="11">
    <source>
        <dbReference type="Proteomes" id="UP000007798"/>
    </source>
</evidence>
<keyword evidence="6 8" id="KW-0496">Mitochondrion</keyword>
<organism evidence="10 11">
    <name type="scientific">Drosophila willistoni</name>
    <name type="common">Fruit fly</name>
    <dbReference type="NCBI Taxonomy" id="7260"/>
    <lineage>
        <taxon>Eukaryota</taxon>
        <taxon>Metazoa</taxon>
        <taxon>Ecdysozoa</taxon>
        <taxon>Arthropoda</taxon>
        <taxon>Hexapoda</taxon>
        <taxon>Insecta</taxon>
        <taxon>Pterygota</taxon>
        <taxon>Neoptera</taxon>
        <taxon>Endopterygota</taxon>
        <taxon>Diptera</taxon>
        <taxon>Brachycera</taxon>
        <taxon>Muscomorpha</taxon>
        <taxon>Ephydroidea</taxon>
        <taxon>Drosophilidae</taxon>
        <taxon>Drosophila</taxon>
        <taxon>Sophophora</taxon>
    </lineage>
</organism>
<dbReference type="GO" id="GO:1903850">
    <property type="term" value="P:regulation of cristae formation"/>
    <property type="evidence" value="ECO:0007669"/>
    <property type="project" value="EnsemblMetazoa"/>
</dbReference>
<reference evidence="10 11" key="1">
    <citation type="journal article" date="2007" name="Nature">
        <title>Evolution of genes and genomes on the Drosophila phylogeny.</title>
        <authorList>
            <consortium name="Drosophila 12 Genomes Consortium"/>
            <person name="Clark A.G."/>
            <person name="Eisen M.B."/>
            <person name="Smith D.R."/>
            <person name="Bergman C.M."/>
            <person name="Oliver B."/>
            <person name="Markow T.A."/>
            <person name="Kaufman T.C."/>
            <person name="Kellis M."/>
            <person name="Gelbart W."/>
            <person name="Iyer V.N."/>
            <person name="Pollard D.A."/>
            <person name="Sackton T.B."/>
            <person name="Larracuente A.M."/>
            <person name="Singh N.D."/>
            <person name="Abad J.P."/>
            <person name="Abt D.N."/>
            <person name="Adryan B."/>
            <person name="Aguade M."/>
            <person name="Akashi H."/>
            <person name="Anderson W.W."/>
            <person name="Aquadro C.F."/>
            <person name="Ardell D.H."/>
            <person name="Arguello R."/>
            <person name="Artieri C.G."/>
            <person name="Barbash D.A."/>
            <person name="Barker D."/>
            <person name="Barsanti P."/>
            <person name="Batterham P."/>
            <person name="Batzoglou S."/>
            <person name="Begun D."/>
            <person name="Bhutkar A."/>
            <person name="Blanco E."/>
            <person name="Bosak S.A."/>
            <person name="Bradley R.K."/>
            <person name="Brand A.D."/>
            <person name="Brent M.R."/>
            <person name="Brooks A.N."/>
            <person name="Brown R.H."/>
            <person name="Butlin R.K."/>
            <person name="Caggese C."/>
            <person name="Calvi B.R."/>
            <person name="Bernardo de Carvalho A."/>
            <person name="Caspi A."/>
            <person name="Castrezana S."/>
            <person name="Celniker S.E."/>
            <person name="Chang J.L."/>
            <person name="Chapple C."/>
            <person name="Chatterji S."/>
            <person name="Chinwalla A."/>
            <person name="Civetta A."/>
            <person name="Clifton S.W."/>
            <person name="Comeron J.M."/>
            <person name="Costello J.C."/>
            <person name="Coyne J.A."/>
            <person name="Daub J."/>
            <person name="David R.G."/>
            <person name="Delcher A.L."/>
            <person name="Delehaunty K."/>
            <person name="Do C.B."/>
            <person name="Ebling H."/>
            <person name="Edwards K."/>
            <person name="Eickbush T."/>
            <person name="Evans J.D."/>
            <person name="Filipski A."/>
            <person name="Findeiss S."/>
            <person name="Freyhult E."/>
            <person name="Fulton L."/>
            <person name="Fulton R."/>
            <person name="Garcia A.C."/>
            <person name="Gardiner A."/>
            <person name="Garfield D.A."/>
            <person name="Garvin B.E."/>
            <person name="Gibson G."/>
            <person name="Gilbert D."/>
            <person name="Gnerre S."/>
            <person name="Godfrey J."/>
            <person name="Good R."/>
            <person name="Gotea V."/>
            <person name="Gravely B."/>
            <person name="Greenberg A.J."/>
            <person name="Griffiths-Jones S."/>
            <person name="Gross S."/>
            <person name="Guigo R."/>
            <person name="Gustafson E.A."/>
            <person name="Haerty W."/>
            <person name="Hahn M.W."/>
            <person name="Halligan D.L."/>
            <person name="Halpern A.L."/>
            <person name="Halter G.M."/>
            <person name="Han M.V."/>
            <person name="Heger A."/>
            <person name="Hillier L."/>
            <person name="Hinrichs A.S."/>
            <person name="Holmes I."/>
            <person name="Hoskins R.A."/>
            <person name="Hubisz M.J."/>
            <person name="Hultmark D."/>
            <person name="Huntley M.A."/>
            <person name="Jaffe D.B."/>
            <person name="Jagadeeshan S."/>
            <person name="Jeck W.R."/>
            <person name="Johnson J."/>
            <person name="Jones C.D."/>
            <person name="Jordan W.C."/>
            <person name="Karpen G.H."/>
            <person name="Kataoka E."/>
            <person name="Keightley P.D."/>
            <person name="Kheradpour P."/>
            <person name="Kirkness E.F."/>
            <person name="Koerich L.B."/>
            <person name="Kristiansen K."/>
            <person name="Kudrna D."/>
            <person name="Kulathinal R.J."/>
            <person name="Kumar S."/>
            <person name="Kwok R."/>
            <person name="Lander E."/>
            <person name="Langley C.H."/>
            <person name="Lapoint R."/>
            <person name="Lazzaro B.P."/>
            <person name="Lee S.J."/>
            <person name="Levesque L."/>
            <person name="Li R."/>
            <person name="Lin C.F."/>
            <person name="Lin M.F."/>
            <person name="Lindblad-Toh K."/>
            <person name="Llopart A."/>
            <person name="Long M."/>
            <person name="Low L."/>
            <person name="Lozovsky E."/>
            <person name="Lu J."/>
            <person name="Luo M."/>
            <person name="Machado C.A."/>
            <person name="Makalowski W."/>
            <person name="Marzo M."/>
            <person name="Matsuda M."/>
            <person name="Matzkin L."/>
            <person name="McAllister B."/>
            <person name="McBride C.S."/>
            <person name="McKernan B."/>
            <person name="McKernan K."/>
            <person name="Mendez-Lago M."/>
            <person name="Minx P."/>
            <person name="Mollenhauer M.U."/>
            <person name="Montooth K."/>
            <person name="Mount S.M."/>
            <person name="Mu X."/>
            <person name="Myers E."/>
            <person name="Negre B."/>
            <person name="Newfeld S."/>
            <person name="Nielsen R."/>
            <person name="Noor M.A."/>
            <person name="O'Grady P."/>
            <person name="Pachter L."/>
            <person name="Papaceit M."/>
            <person name="Parisi M.J."/>
            <person name="Parisi M."/>
            <person name="Parts L."/>
            <person name="Pedersen J.S."/>
            <person name="Pesole G."/>
            <person name="Phillippy A.M."/>
            <person name="Ponting C.P."/>
            <person name="Pop M."/>
            <person name="Porcelli D."/>
            <person name="Powell J.R."/>
            <person name="Prohaska S."/>
            <person name="Pruitt K."/>
            <person name="Puig M."/>
            <person name="Quesneville H."/>
            <person name="Ram K.R."/>
            <person name="Rand D."/>
            <person name="Rasmussen M.D."/>
            <person name="Reed L.K."/>
            <person name="Reenan R."/>
            <person name="Reily A."/>
            <person name="Remington K.A."/>
            <person name="Rieger T.T."/>
            <person name="Ritchie M.G."/>
            <person name="Robin C."/>
            <person name="Rogers Y.H."/>
            <person name="Rohde C."/>
            <person name="Rozas J."/>
            <person name="Rubenfield M.J."/>
            <person name="Ruiz A."/>
            <person name="Russo S."/>
            <person name="Salzberg S.L."/>
            <person name="Sanchez-Gracia A."/>
            <person name="Saranga D.J."/>
            <person name="Sato H."/>
            <person name="Schaeffer S.W."/>
            <person name="Schatz M.C."/>
            <person name="Schlenke T."/>
            <person name="Schwartz R."/>
            <person name="Segarra C."/>
            <person name="Singh R.S."/>
            <person name="Sirot L."/>
            <person name="Sirota M."/>
            <person name="Sisneros N.B."/>
            <person name="Smith C.D."/>
            <person name="Smith T.F."/>
            <person name="Spieth J."/>
            <person name="Stage D.E."/>
            <person name="Stark A."/>
            <person name="Stephan W."/>
            <person name="Strausberg R.L."/>
            <person name="Strempel S."/>
            <person name="Sturgill D."/>
            <person name="Sutton G."/>
            <person name="Sutton G.G."/>
            <person name="Tao W."/>
            <person name="Teichmann S."/>
            <person name="Tobari Y.N."/>
            <person name="Tomimura Y."/>
            <person name="Tsolas J.M."/>
            <person name="Valente V.L."/>
            <person name="Venter E."/>
            <person name="Venter J.C."/>
            <person name="Vicario S."/>
            <person name="Vieira F.G."/>
            <person name="Vilella A.J."/>
            <person name="Villasante A."/>
            <person name="Walenz B."/>
            <person name="Wang J."/>
            <person name="Wasserman M."/>
            <person name="Watts T."/>
            <person name="Wilson D."/>
            <person name="Wilson R.K."/>
            <person name="Wing R.A."/>
            <person name="Wolfner M.F."/>
            <person name="Wong A."/>
            <person name="Wong G.K."/>
            <person name="Wu C.I."/>
            <person name="Wu G."/>
            <person name="Yamamoto D."/>
            <person name="Yang H.P."/>
            <person name="Yang S.P."/>
            <person name="Yorke J.A."/>
            <person name="Yoshida K."/>
            <person name="Zdobnov E."/>
            <person name="Zhang P."/>
            <person name="Zhang Y."/>
            <person name="Zimin A.V."/>
            <person name="Baldwin J."/>
            <person name="Abdouelleil A."/>
            <person name="Abdulkadir J."/>
            <person name="Abebe A."/>
            <person name="Abera B."/>
            <person name="Abreu J."/>
            <person name="Acer S.C."/>
            <person name="Aftuck L."/>
            <person name="Alexander A."/>
            <person name="An P."/>
            <person name="Anderson E."/>
            <person name="Anderson S."/>
            <person name="Arachi H."/>
            <person name="Azer M."/>
            <person name="Bachantsang P."/>
            <person name="Barry A."/>
            <person name="Bayul T."/>
            <person name="Berlin A."/>
            <person name="Bessette D."/>
            <person name="Bloom T."/>
            <person name="Blye J."/>
            <person name="Boguslavskiy L."/>
            <person name="Bonnet C."/>
            <person name="Boukhgalter B."/>
            <person name="Bourzgui I."/>
            <person name="Brown A."/>
            <person name="Cahill P."/>
            <person name="Channer S."/>
            <person name="Cheshatsang Y."/>
            <person name="Chuda L."/>
            <person name="Citroen M."/>
            <person name="Collymore A."/>
            <person name="Cooke P."/>
            <person name="Costello M."/>
            <person name="D'Aco K."/>
            <person name="Daza R."/>
            <person name="De Haan G."/>
            <person name="DeGray S."/>
            <person name="DeMaso C."/>
            <person name="Dhargay N."/>
            <person name="Dooley K."/>
            <person name="Dooley E."/>
            <person name="Doricent M."/>
            <person name="Dorje P."/>
            <person name="Dorjee K."/>
            <person name="Dupes A."/>
            <person name="Elong R."/>
            <person name="Falk J."/>
            <person name="Farina A."/>
            <person name="Faro S."/>
            <person name="Ferguson D."/>
            <person name="Fisher S."/>
            <person name="Foley C.D."/>
            <person name="Franke A."/>
            <person name="Friedrich D."/>
            <person name="Gadbois L."/>
            <person name="Gearin G."/>
            <person name="Gearin C.R."/>
            <person name="Giannoukos G."/>
            <person name="Goode T."/>
            <person name="Graham J."/>
            <person name="Grandbois E."/>
            <person name="Grewal S."/>
            <person name="Gyaltsen K."/>
            <person name="Hafez N."/>
            <person name="Hagos B."/>
            <person name="Hall J."/>
            <person name="Henson C."/>
            <person name="Hollinger A."/>
            <person name="Honan T."/>
            <person name="Huard M.D."/>
            <person name="Hughes L."/>
            <person name="Hurhula B."/>
            <person name="Husby M.E."/>
            <person name="Kamat A."/>
            <person name="Kanga B."/>
            <person name="Kashin S."/>
            <person name="Khazanovich D."/>
            <person name="Kisner P."/>
            <person name="Lance K."/>
            <person name="Lara M."/>
            <person name="Lee W."/>
            <person name="Lennon N."/>
            <person name="Letendre F."/>
            <person name="LeVine R."/>
            <person name="Lipovsky A."/>
            <person name="Liu X."/>
            <person name="Liu J."/>
            <person name="Liu S."/>
            <person name="Lokyitsang T."/>
            <person name="Lokyitsang Y."/>
            <person name="Lubonja R."/>
            <person name="Lui A."/>
            <person name="MacDonald P."/>
            <person name="Magnisalis V."/>
            <person name="Maru K."/>
            <person name="Matthews C."/>
            <person name="McCusker W."/>
            <person name="McDonough S."/>
            <person name="Mehta T."/>
            <person name="Meldrim J."/>
            <person name="Meneus L."/>
            <person name="Mihai O."/>
            <person name="Mihalev A."/>
            <person name="Mihova T."/>
            <person name="Mittelman R."/>
            <person name="Mlenga V."/>
            <person name="Montmayeur A."/>
            <person name="Mulrain L."/>
            <person name="Navidi A."/>
            <person name="Naylor J."/>
            <person name="Negash T."/>
            <person name="Nguyen T."/>
            <person name="Nguyen N."/>
            <person name="Nicol R."/>
            <person name="Norbu C."/>
            <person name="Norbu N."/>
            <person name="Novod N."/>
            <person name="O'Neill B."/>
            <person name="Osman S."/>
            <person name="Markiewicz E."/>
            <person name="Oyono O.L."/>
            <person name="Patti C."/>
            <person name="Phunkhang P."/>
            <person name="Pierre F."/>
            <person name="Priest M."/>
            <person name="Raghuraman S."/>
            <person name="Rege F."/>
            <person name="Reyes R."/>
            <person name="Rise C."/>
            <person name="Rogov P."/>
            <person name="Ross K."/>
            <person name="Ryan E."/>
            <person name="Settipalli S."/>
            <person name="Shea T."/>
            <person name="Sherpa N."/>
            <person name="Shi L."/>
            <person name="Shih D."/>
            <person name="Sparrow T."/>
            <person name="Spaulding J."/>
            <person name="Stalker J."/>
            <person name="Stange-Thomann N."/>
            <person name="Stavropoulos S."/>
            <person name="Stone C."/>
            <person name="Strader C."/>
            <person name="Tesfaye S."/>
            <person name="Thomson T."/>
            <person name="Thoulutsang Y."/>
            <person name="Thoulutsang D."/>
            <person name="Topham K."/>
            <person name="Topping I."/>
            <person name="Tsamla T."/>
            <person name="Vassiliev H."/>
            <person name="Vo A."/>
            <person name="Wangchuk T."/>
            <person name="Wangdi T."/>
            <person name="Weiand M."/>
            <person name="Wilkinson J."/>
            <person name="Wilson A."/>
            <person name="Yadav S."/>
            <person name="Young G."/>
            <person name="Yu Q."/>
            <person name="Zembek L."/>
            <person name="Zhong D."/>
            <person name="Zimmer A."/>
            <person name="Zwirko Z."/>
            <person name="Jaffe D.B."/>
            <person name="Alvarez P."/>
            <person name="Brockman W."/>
            <person name="Butler J."/>
            <person name="Chin C."/>
            <person name="Gnerre S."/>
            <person name="Grabherr M."/>
            <person name="Kleber M."/>
            <person name="Mauceli E."/>
            <person name="MacCallum I."/>
        </authorList>
    </citation>
    <scope>NUCLEOTIDE SEQUENCE [LARGE SCALE GENOMIC DNA]</scope>
    <source>
        <strain evidence="11">Tucson 14030-0811.24</strain>
    </source>
</reference>
<comment type="similarity">
    <text evidence="2 8">Belongs to the MICOS complex subunit Mic13 family.</text>
</comment>
<keyword evidence="5" id="KW-1133">Transmembrane helix</keyword>
<dbReference type="AlphaFoldDB" id="B4N6F6"/>
<dbReference type="OMA" id="FIHMLPC"/>
<dbReference type="HOGENOM" id="CLU_137714_1_0_1"/>
<keyword evidence="4 8" id="KW-0999">Mitochondrion inner membrane</keyword>
<dbReference type="PANTHER" id="PTHR31816">
    <property type="entry name" value="MICOS COMPLEX SUBUNIT MIC13"/>
    <property type="match status" value="1"/>
</dbReference>
<dbReference type="PANTHER" id="PTHR31816:SF3">
    <property type="entry name" value="MICOS COMPLEX SUBUNIT MIC13"/>
    <property type="match status" value="1"/>
</dbReference>
<protein>
    <recommendedName>
        <fullName evidence="8">MICOS complex subunit MIC13</fullName>
    </recommendedName>
</protein>
<feature type="region of interest" description="Disordered" evidence="9">
    <location>
        <begin position="109"/>
        <end position="128"/>
    </location>
</feature>
<dbReference type="Pfam" id="PF15884">
    <property type="entry name" value="QIL1"/>
    <property type="match status" value="1"/>
</dbReference>
<dbReference type="GO" id="GO:0044284">
    <property type="term" value="C:mitochondrial crista junction"/>
    <property type="evidence" value="ECO:0007669"/>
    <property type="project" value="TreeGrafter"/>
</dbReference>
<evidence type="ECO:0000256" key="7">
    <source>
        <dbReference type="ARBA" id="ARBA00023136"/>
    </source>
</evidence>
<dbReference type="FunCoup" id="B4N6F6">
    <property type="interactions" value="105"/>
</dbReference>
<evidence type="ECO:0000256" key="5">
    <source>
        <dbReference type="ARBA" id="ARBA00022989"/>
    </source>
</evidence>
<sequence length="128" mass="14297">MVVGFLVRGGLVAGAVYYTRKAGIWGSTEETEKLYNNVKNQLCPYVQQVQKKLPFEVPQLPKTGEMRFLAKHYYNEGVKSSFRFIHMLPCYAGRGLKKVKDTFEDFAKSPAGGQEASTATAVAVKQQQ</sequence>
<keyword evidence="7" id="KW-0472">Membrane</keyword>
<dbReference type="GO" id="GO:0042407">
    <property type="term" value="P:cristae formation"/>
    <property type="evidence" value="ECO:0007669"/>
    <property type="project" value="EnsemblMetazoa"/>
</dbReference>
<evidence type="ECO:0000256" key="2">
    <source>
        <dbReference type="ARBA" id="ARBA00006771"/>
    </source>
</evidence>
<dbReference type="InParanoid" id="B4N6F6"/>
<name>B4N6F6_DROWI</name>
<evidence type="ECO:0000256" key="6">
    <source>
        <dbReference type="ARBA" id="ARBA00023128"/>
    </source>
</evidence>